<evidence type="ECO:0000256" key="9">
    <source>
        <dbReference type="ARBA" id="ARBA00023180"/>
    </source>
</evidence>
<dbReference type="InterPro" id="IPR033121">
    <property type="entry name" value="PEPTIDASE_A1"/>
</dbReference>
<dbReference type="PROSITE" id="PS51767">
    <property type="entry name" value="PEPTIDASE_A1"/>
    <property type="match status" value="1"/>
</dbReference>
<organism evidence="13 14">
    <name type="scientific">Acrobeloides nanus</name>
    <dbReference type="NCBI Taxonomy" id="290746"/>
    <lineage>
        <taxon>Eukaryota</taxon>
        <taxon>Metazoa</taxon>
        <taxon>Ecdysozoa</taxon>
        <taxon>Nematoda</taxon>
        <taxon>Chromadorea</taxon>
        <taxon>Rhabditida</taxon>
        <taxon>Tylenchina</taxon>
        <taxon>Cephalobomorpha</taxon>
        <taxon>Cephaloboidea</taxon>
        <taxon>Cephalobidae</taxon>
        <taxon>Acrobeloides</taxon>
    </lineage>
</organism>
<dbReference type="InterPro" id="IPR021109">
    <property type="entry name" value="Peptidase_aspartic_dom_sf"/>
</dbReference>
<evidence type="ECO:0000259" key="12">
    <source>
        <dbReference type="PROSITE" id="PS51767"/>
    </source>
</evidence>
<dbReference type="SUPFAM" id="SSF50630">
    <property type="entry name" value="Acid proteases"/>
    <property type="match status" value="1"/>
</dbReference>
<evidence type="ECO:0000256" key="2">
    <source>
        <dbReference type="ARBA" id="ARBA00007447"/>
    </source>
</evidence>
<dbReference type="CDD" id="cd05471">
    <property type="entry name" value="pepsin_like"/>
    <property type="match status" value="1"/>
</dbReference>
<comment type="similarity">
    <text evidence="2">Belongs to the peptidase A1 family.</text>
</comment>
<sequence>MKLLLIFVLVVESIAALQISLTKVKSLRTSLREKGILTPYHQNSKLERRGVKGLCDDSYSASKRHARSSTSQGLNVFNDLEYVANITIGTPGQLFTMLMDTGSANLYIADLSCKHCPSQHKFDSSLSSTYNKTNLGEDHCDIVGLDTVTLIGTGSNLSIPNSYHEAFVVDFPYDSYPSDGVFGMAFQPLAVQNTTPPLINAINQNLFDNPWFTVYLKASGYEHNVPGGAITYGVFDSINCGPIIEWQPLTSATTFQFALSGVAFGNFSQTKTWQTISDTGTAFIVAPYEITDAIASIAGAYLNQTDGLYYIDCNANTPPLQLTIGNHIYNVSSENLIVPADATKCYWAFMRGEDVTVGNSWVLGSPFIRQFCNTYDLGNKRIGFALPHSFTPSTTPSKNTLCRNELAYCLQFFVIFYSFLLA</sequence>
<name>A0A914DYT5_9BILA</name>
<dbReference type="Proteomes" id="UP000887540">
    <property type="component" value="Unplaced"/>
</dbReference>
<keyword evidence="3" id="KW-0964">Secreted</keyword>
<comment type="subcellular location">
    <subcellularLocation>
        <location evidence="1">Secreted</location>
    </subcellularLocation>
</comment>
<dbReference type="AlphaFoldDB" id="A0A914DYT5"/>
<dbReference type="GO" id="GO:0004190">
    <property type="term" value="F:aspartic-type endopeptidase activity"/>
    <property type="evidence" value="ECO:0007669"/>
    <property type="project" value="UniProtKB-KW"/>
</dbReference>
<evidence type="ECO:0000256" key="1">
    <source>
        <dbReference type="ARBA" id="ARBA00004613"/>
    </source>
</evidence>
<dbReference type="GO" id="GO:0005764">
    <property type="term" value="C:lysosome"/>
    <property type="evidence" value="ECO:0007669"/>
    <property type="project" value="TreeGrafter"/>
</dbReference>
<dbReference type="Pfam" id="PF00026">
    <property type="entry name" value="Asp"/>
    <property type="match status" value="1"/>
</dbReference>
<keyword evidence="5 11" id="KW-0732">Signal</keyword>
<evidence type="ECO:0000256" key="6">
    <source>
        <dbReference type="ARBA" id="ARBA00022750"/>
    </source>
</evidence>
<dbReference type="GO" id="GO:0005576">
    <property type="term" value="C:extracellular region"/>
    <property type="evidence" value="ECO:0007669"/>
    <property type="project" value="UniProtKB-SubCell"/>
</dbReference>
<feature type="active site" evidence="10">
    <location>
        <position position="278"/>
    </location>
</feature>
<protein>
    <submittedName>
        <fullName evidence="14">Peptidase A1 domain-containing protein</fullName>
    </submittedName>
</protein>
<keyword evidence="4" id="KW-0645">Protease</keyword>
<dbReference type="InterPro" id="IPR001461">
    <property type="entry name" value="Aspartic_peptidase_A1"/>
</dbReference>
<dbReference type="FunFam" id="2.40.70.10:FF:000058">
    <property type="entry name" value="ASpartyl Protease"/>
    <property type="match status" value="1"/>
</dbReference>
<dbReference type="Gene3D" id="2.40.70.10">
    <property type="entry name" value="Acid Proteases"/>
    <property type="match status" value="2"/>
</dbReference>
<keyword evidence="8" id="KW-1015">Disulfide bond</keyword>
<evidence type="ECO:0000256" key="5">
    <source>
        <dbReference type="ARBA" id="ARBA00022729"/>
    </source>
</evidence>
<dbReference type="PANTHER" id="PTHR47966:SF45">
    <property type="entry name" value="PEPTIDASE A1 DOMAIN-CONTAINING PROTEIN"/>
    <property type="match status" value="1"/>
</dbReference>
<dbReference type="PRINTS" id="PR00792">
    <property type="entry name" value="PEPSIN"/>
</dbReference>
<dbReference type="PANTHER" id="PTHR47966">
    <property type="entry name" value="BETA-SITE APP-CLEAVING ENZYME, ISOFORM A-RELATED"/>
    <property type="match status" value="1"/>
</dbReference>
<keyword evidence="9" id="KW-0325">Glycoprotein</keyword>
<evidence type="ECO:0000256" key="8">
    <source>
        <dbReference type="ARBA" id="ARBA00023157"/>
    </source>
</evidence>
<feature type="domain" description="Peptidase A1" evidence="12">
    <location>
        <begin position="82"/>
        <end position="385"/>
    </location>
</feature>
<keyword evidence="13" id="KW-1185">Reference proteome</keyword>
<feature type="signal peptide" evidence="11">
    <location>
        <begin position="1"/>
        <end position="16"/>
    </location>
</feature>
<accession>A0A914DYT5</accession>
<evidence type="ECO:0000256" key="4">
    <source>
        <dbReference type="ARBA" id="ARBA00022670"/>
    </source>
</evidence>
<evidence type="ECO:0000256" key="3">
    <source>
        <dbReference type="ARBA" id="ARBA00022525"/>
    </source>
</evidence>
<keyword evidence="6" id="KW-0064">Aspartyl protease</keyword>
<evidence type="ECO:0000256" key="7">
    <source>
        <dbReference type="ARBA" id="ARBA00022801"/>
    </source>
</evidence>
<evidence type="ECO:0000256" key="11">
    <source>
        <dbReference type="SAM" id="SignalP"/>
    </source>
</evidence>
<dbReference type="InterPro" id="IPR034164">
    <property type="entry name" value="Pepsin-like_dom"/>
</dbReference>
<evidence type="ECO:0000313" key="14">
    <source>
        <dbReference type="WBParaSite" id="ACRNAN_scaffold4403.g26899.t1"/>
    </source>
</evidence>
<feature type="chain" id="PRO_5037087677" evidence="11">
    <location>
        <begin position="17"/>
        <end position="422"/>
    </location>
</feature>
<dbReference type="GO" id="GO:0006508">
    <property type="term" value="P:proteolysis"/>
    <property type="evidence" value="ECO:0007669"/>
    <property type="project" value="UniProtKB-KW"/>
</dbReference>
<keyword evidence="7" id="KW-0378">Hydrolase</keyword>
<evidence type="ECO:0000313" key="13">
    <source>
        <dbReference type="Proteomes" id="UP000887540"/>
    </source>
</evidence>
<dbReference type="WBParaSite" id="ACRNAN_scaffold4403.g26899.t1">
    <property type="protein sequence ID" value="ACRNAN_scaffold4403.g26899.t1"/>
    <property type="gene ID" value="ACRNAN_scaffold4403.g26899"/>
</dbReference>
<feature type="active site" evidence="10">
    <location>
        <position position="100"/>
    </location>
</feature>
<evidence type="ECO:0000256" key="10">
    <source>
        <dbReference type="PIRSR" id="PIRSR601461-1"/>
    </source>
</evidence>
<proteinExistence type="inferred from homology"/>
<reference evidence="14" key="1">
    <citation type="submission" date="2022-11" db="UniProtKB">
        <authorList>
            <consortium name="WormBaseParasite"/>
        </authorList>
    </citation>
    <scope>IDENTIFICATION</scope>
</reference>